<comment type="caution">
    <text evidence="1">The sequence shown here is derived from an EMBL/GenBank/DDBJ whole genome shotgun (WGS) entry which is preliminary data.</text>
</comment>
<reference evidence="1 2" key="1">
    <citation type="submission" date="2019-03" db="EMBL/GenBank/DDBJ databases">
        <title>Genomic Encyclopedia of Type Strains, Phase IV (KMG-IV): sequencing the most valuable type-strain genomes for metagenomic binning, comparative biology and taxonomic classification.</title>
        <authorList>
            <person name="Goeker M."/>
        </authorList>
    </citation>
    <scope>NUCLEOTIDE SEQUENCE [LARGE SCALE GENOMIC DNA]</scope>
    <source>
        <strain evidence="1 2">DSM 100451</strain>
    </source>
</reference>
<protein>
    <submittedName>
        <fullName evidence="1">Uncharacterized protein DUF3842</fullName>
    </submittedName>
</protein>
<dbReference type="AlphaFoldDB" id="A0A4R1QG50"/>
<accession>A0A4R1QG50</accession>
<dbReference type="Pfam" id="PF12953">
    <property type="entry name" value="DUF3842"/>
    <property type="match status" value="1"/>
</dbReference>
<dbReference type="OrthoDB" id="9797117at2"/>
<sequence>MKIVVIDGQGGGFGRALIEKLRAGGCTGEILAVGTNAVATGAMIKAGASAGATGENAVIVNARRADVIAGPLGIVMANSMMGECSPAMALAVADSPARKVLIPVSKCGVQIGGLPELPLADYIADAARRILSMS</sequence>
<dbReference type="Proteomes" id="UP000295184">
    <property type="component" value="Unassembled WGS sequence"/>
</dbReference>
<gene>
    <name evidence="1" type="ORF">EDD77_1602</name>
</gene>
<evidence type="ECO:0000313" key="2">
    <source>
        <dbReference type="Proteomes" id="UP000295184"/>
    </source>
</evidence>
<proteinExistence type="predicted"/>
<dbReference type="RefSeq" id="WP_058963672.1">
    <property type="nucleotide sequence ID" value="NZ_CABKVM010000015.1"/>
</dbReference>
<dbReference type="GeneID" id="97382353"/>
<dbReference type="STRING" id="1650663.GCA_001486665_01198"/>
<dbReference type="EMBL" id="SLUM01000060">
    <property type="protein sequence ID" value="TCL47991.1"/>
    <property type="molecule type" value="Genomic_DNA"/>
</dbReference>
<evidence type="ECO:0000313" key="1">
    <source>
        <dbReference type="EMBL" id="TCL47991.1"/>
    </source>
</evidence>
<dbReference type="InterPro" id="IPR024208">
    <property type="entry name" value="DUF3842"/>
</dbReference>
<organism evidence="1 2">
    <name type="scientific">Allofournierella massiliensis</name>
    <dbReference type="NCBI Taxonomy" id="1650663"/>
    <lineage>
        <taxon>Bacteria</taxon>
        <taxon>Bacillati</taxon>
        <taxon>Bacillota</taxon>
        <taxon>Clostridia</taxon>
        <taxon>Eubacteriales</taxon>
        <taxon>Oscillospiraceae</taxon>
        <taxon>Allofournierella</taxon>
    </lineage>
</organism>
<name>A0A4R1QG50_9FIRM</name>